<dbReference type="PANTHER" id="PTHR45649:SF6">
    <property type="entry name" value="GABA-SPECIFIC PERMEASE"/>
    <property type="match status" value="1"/>
</dbReference>
<feature type="transmembrane region" description="Helical" evidence="7">
    <location>
        <begin position="104"/>
        <end position="128"/>
    </location>
</feature>
<dbReference type="Pfam" id="PF13520">
    <property type="entry name" value="AA_permease_2"/>
    <property type="match status" value="1"/>
</dbReference>
<feature type="transmembrane region" description="Helical" evidence="7">
    <location>
        <begin position="453"/>
        <end position="472"/>
    </location>
</feature>
<comment type="caution">
    <text evidence="8">The sequence shown here is derived from an EMBL/GenBank/DDBJ whole genome shotgun (WGS) entry which is preliminary data.</text>
</comment>
<keyword evidence="3 7" id="KW-0812">Transmembrane</keyword>
<dbReference type="Proteomes" id="UP000095728">
    <property type="component" value="Unassembled WGS sequence"/>
</dbReference>
<dbReference type="OrthoDB" id="3970180at2759"/>
<evidence type="ECO:0000256" key="7">
    <source>
        <dbReference type="SAM" id="Phobius"/>
    </source>
</evidence>
<feature type="transmembrane region" description="Helical" evidence="7">
    <location>
        <begin position="371"/>
        <end position="394"/>
    </location>
</feature>
<comment type="subcellular location">
    <subcellularLocation>
        <location evidence="1">Membrane</location>
        <topology evidence="1">Multi-pass membrane protein</topology>
    </subcellularLocation>
</comment>
<dbReference type="AlphaFoldDB" id="A0A1E5S079"/>
<keyword evidence="5 7" id="KW-0472">Membrane</keyword>
<gene>
    <name evidence="8" type="ORF">AWRI3579_g4</name>
</gene>
<evidence type="ECO:0000256" key="4">
    <source>
        <dbReference type="ARBA" id="ARBA00022989"/>
    </source>
</evidence>
<feature type="transmembrane region" description="Helical" evidence="7">
    <location>
        <begin position="70"/>
        <end position="92"/>
    </location>
</feature>
<evidence type="ECO:0000256" key="1">
    <source>
        <dbReference type="ARBA" id="ARBA00004141"/>
    </source>
</evidence>
<evidence type="ECO:0000313" key="9">
    <source>
        <dbReference type="Proteomes" id="UP000095728"/>
    </source>
</evidence>
<name>A0A1E5S079_9ASCO</name>
<keyword evidence="2" id="KW-0813">Transport</keyword>
<evidence type="ECO:0000256" key="5">
    <source>
        <dbReference type="ARBA" id="ARBA00023136"/>
    </source>
</evidence>
<keyword evidence="9" id="KW-1185">Reference proteome</keyword>
<feature type="transmembrane region" description="Helical" evidence="7">
    <location>
        <begin position="198"/>
        <end position="216"/>
    </location>
</feature>
<evidence type="ECO:0000256" key="6">
    <source>
        <dbReference type="SAM" id="MobiDB-lite"/>
    </source>
</evidence>
<feature type="compositionally biased region" description="Low complexity" evidence="6">
    <location>
        <begin position="1"/>
        <end position="13"/>
    </location>
</feature>
<evidence type="ECO:0000313" key="8">
    <source>
        <dbReference type="EMBL" id="OEJ92418.1"/>
    </source>
</evidence>
<dbReference type="InParanoid" id="A0A1E5S079"/>
<keyword evidence="4 7" id="KW-1133">Transmembrane helix</keyword>
<feature type="transmembrane region" description="Helical" evidence="7">
    <location>
        <begin position="429"/>
        <end position="446"/>
    </location>
</feature>
<feature type="transmembrane region" description="Helical" evidence="7">
    <location>
        <begin position="223"/>
        <end position="242"/>
    </location>
</feature>
<dbReference type="PIRSF" id="PIRSF006060">
    <property type="entry name" value="AA_transporter"/>
    <property type="match status" value="1"/>
</dbReference>
<proteinExistence type="predicted"/>
<protein>
    <submittedName>
        <fullName evidence="8">GABA-specific permease</fullName>
    </submittedName>
</protein>
<evidence type="ECO:0000256" key="3">
    <source>
        <dbReference type="ARBA" id="ARBA00022692"/>
    </source>
</evidence>
<reference evidence="9" key="1">
    <citation type="journal article" date="2016" name="Genome Announc.">
        <title>Genome sequences of three species of Hanseniaspora isolated from spontaneous wine fermentations.</title>
        <authorList>
            <person name="Sternes P.R."/>
            <person name="Lee D."/>
            <person name="Kutyna D.R."/>
            <person name="Borneman A.R."/>
        </authorList>
    </citation>
    <scope>NUCLEOTIDE SEQUENCE [LARGE SCALE GENOMIC DNA]</scope>
    <source>
        <strain evidence="9">AWRI3579</strain>
    </source>
</reference>
<dbReference type="InterPro" id="IPR002293">
    <property type="entry name" value="AA/rel_permease1"/>
</dbReference>
<dbReference type="PANTHER" id="PTHR45649">
    <property type="entry name" value="AMINO-ACID PERMEASE BAT1"/>
    <property type="match status" value="1"/>
</dbReference>
<feature type="region of interest" description="Disordered" evidence="6">
    <location>
        <begin position="1"/>
        <end position="21"/>
    </location>
</feature>
<feature type="transmembrane region" description="Helical" evidence="7">
    <location>
        <begin position="525"/>
        <end position="545"/>
    </location>
</feature>
<dbReference type="EMBL" id="LPNM01000001">
    <property type="protein sequence ID" value="OEJ92418.1"/>
    <property type="molecule type" value="Genomic_DNA"/>
</dbReference>
<dbReference type="GO" id="GO:0022857">
    <property type="term" value="F:transmembrane transporter activity"/>
    <property type="evidence" value="ECO:0007669"/>
    <property type="project" value="InterPro"/>
</dbReference>
<feature type="transmembrane region" description="Helical" evidence="7">
    <location>
        <begin position="492"/>
        <end position="513"/>
    </location>
</feature>
<sequence length="590" mass="64301">MSRTNNSSSTNSSVLEKTEPHVVTSQVSQARLRTVTSVHGHQIQVVRSHDQQLALEELGYKQELNRKYSAFGIFSVAFSIMGLLPSIGAVFWQAISTGMSGATWGWFIASFCGILPMGIGLAELGSAYPTASAVYLATWNWSPPKLRNAISYGVGFIDTLALASGVCSITYGCAGQILSCAQLMHEDFVVTNGIKYGVYAACIVLMAMLGSMPSGFNAKLQTLSSVSNIFLLILVFIALPAGTHHKGIAFNSGKQIFGNVENFSNWTSGWNWIMNGLMPATWTIGAFDSCIHMTEEAKYTPRDMSKSVLLDPAASPAAFGIIGSISVCGILGFLMMICLVACMGPSVADIYGSSYAEAITQIFMNSLGKKWAVAIMSLMCWGSFLMGASCMLATCRQFYAMARDYGIPTKFLSEYFAVVDSKLKVPVRAMWGSSCISLALGCMIFGGEACSGALFSLAIIGMYMAVCTPLLLRLTYARKDFVPGPFYLGKFWSPIITGMGVFWMLFIIIMVCFPGDKNPNKESMNYAVVIGPGFLVLGWIHYYFFQHKYYAGPHSNLTEEEYVELMGEEPQIDAIVSSSPVEKNKKKLFF</sequence>
<organism evidence="8 9">
    <name type="scientific">Hanseniaspora osmophila</name>
    <dbReference type="NCBI Taxonomy" id="56408"/>
    <lineage>
        <taxon>Eukaryota</taxon>
        <taxon>Fungi</taxon>
        <taxon>Dikarya</taxon>
        <taxon>Ascomycota</taxon>
        <taxon>Saccharomycotina</taxon>
        <taxon>Saccharomycetes</taxon>
        <taxon>Saccharomycodales</taxon>
        <taxon>Saccharomycodaceae</taxon>
        <taxon>Hanseniaspora</taxon>
    </lineage>
</organism>
<accession>A0A1E5S079</accession>
<dbReference type="GO" id="GO:0016020">
    <property type="term" value="C:membrane"/>
    <property type="evidence" value="ECO:0007669"/>
    <property type="project" value="UniProtKB-SubCell"/>
</dbReference>
<dbReference type="STRING" id="56408.A0A1E5S079"/>
<evidence type="ECO:0000256" key="2">
    <source>
        <dbReference type="ARBA" id="ARBA00022448"/>
    </source>
</evidence>
<dbReference type="Gene3D" id="1.20.1740.10">
    <property type="entry name" value="Amino acid/polyamine transporter I"/>
    <property type="match status" value="1"/>
</dbReference>
<dbReference type="FunCoup" id="A0A1E5S079">
    <property type="interactions" value="191"/>
</dbReference>
<feature type="transmembrane region" description="Helical" evidence="7">
    <location>
        <begin position="317"/>
        <end position="342"/>
    </location>
</feature>